<evidence type="ECO:0000313" key="2">
    <source>
        <dbReference type="EMBL" id="KAK9413278.1"/>
    </source>
</evidence>
<evidence type="ECO:0000256" key="1">
    <source>
        <dbReference type="SAM" id="MobiDB-lite"/>
    </source>
</evidence>
<feature type="region of interest" description="Disordered" evidence="1">
    <location>
        <begin position="94"/>
        <end position="136"/>
    </location>
</feature>
<feature type="compositionally biased region" description="Polar residues" evidence="1">
    <location>
        <begin position="94"/>
        <end position="105"/>
    </location>
</feature>
<dbReference type="EMBL" id="JARVKF010000440">
    <property type="protein sequence ID" value="KAK9413278.1"/>
    <property type="molecule type" value="Genomic_DNA"/>
</dbReference>
<feature type="compositionally biased region" description="Acidic residues" evidence="1">
    <location>
        <begin position="366"/>
        <end position="382"/>
    </location>
</feature>
<keyword evidence="3" id="KW-1185">Reference proteome</keyword>
<evidence type="ECO:0000313" key="3">
    <source>
        <dbReference type="Proteomes" id="UP001408356"/>
    </source>
</evidence>
<accession>A0ABR2UFK8</accession>
<reference evidence="2 3" key="1">
    <citation type="journal article" date="2024" name="J. Plant Pathol.">
        <title>Sequence and assembly of the genome of Seiridium unicorne, isolate CBS 538.82, causal agent of cypress canker disease.</title>
        <authorList>
            <person name="Scali E."/>
            <person name="Rocca G.D."/>
            <person name="Danti R."/>
            <person name="Garbelotto M."/>
            <person name="Barberini S."/>
            <person name="Baroncelli R."/>
            <person name="Emiliani G."/>
        </authorList>
    </citation>
    <scope>NUCLEOTIDE SEQUENCE [LARGE SCALE GENOMIC DNA]</scope>
    <source>
        <strain evidence="2 3">BM-138-508</strain>
    </source>
</reference>
<dbReference type="Proteomes" id="UP001408356">
    <property type="component" value="Unassembled WGS sequence"/>
</dbReference>
<organism evidence="2 3">
    <name type="scientific">Seiridium unicorne</name>
    <dbReference type="NCBI Taxonomy" id="138068"/>
    <lineage>
        <taxon>Eukaryota</taxon>
        <taxon>Fungi</taxon>
        <taxon>Dikarya</taxon>
        <taxon>Ascomycota</taxon>
        <taxon>Pezizomycotina</taxon>
        <taxon>Sordariomycetes</taxon>
        <taxon>Xylariomycetidae</taxon>
        <taxon>Amphisphaeriales</taxon>
        <taxon>Sporocadaceae</taxon>
        <taxon>Seiridium</taxon>
    </lineage>
</organism>
<protein>
    <recommendedName>
        <fullName evidence="4">BED-type domain-containing protein</fullName>
    </recommendedName>
</protein>
<sequence length="411" mass="46672">MDQHATALLWTEVNDRLQRTSSECREEVQKAFDSIISALERYTKCQDRVLEFFYSRSKEFTMDELRVRTECCARSLFTEHILYNGRAKMTSRLEQTSPCLGTKQNEPTRESGSPELEPETDLAHPPEQEASLPTKRHAQLQSLFSRERFQKRQVSGAGWAFPYPQGTENICVIWCNDCGKNYISGFPPRDPRIKRHWMKYHGGIVNQHSFYSDILEHHTYIVTNADVTWANQNNKAFGSRGPGRPRMNKSFSRKFAAEGGRFTRGPRGNQSHDGHSGGALSTTDIAVSSPAADTETIEVQTPNLRHSNKSPDLPRQLASFMPSFDDSPSHRRRGGQDRTPPLPFEDDERGRSVEMEASILTSGESSYEESSYEESSYEEIQDTENQRSFAESFPTFVQGAARVLRGAHKES</sequence>
<comment type="caution">
    <text evidence="2">The sequence shown here is derived from an EMBL/GenBank/DDBJ whole genome shotgun (WGS) entry which is preliminary data.</text>
</comment>
<gene>
    <name evidence="2" type="ORF">SUNI508_02477</name>
</gene>
<feature type="region of interest" description="Disordered" evidence="1">
    <location>
        <begin position="259"/>
        <end position="386"/>
    </location>
</feature>
<evidence type="ECO:0008006" key="4">
    <source>
        <dbReference type="Google" id="ProtNLM"/>
    </source>
</evidence>
<name>A0ABR2UFK8_9PEZI</name>
<proteinExistence type="predicted"/>